<evidence type="ECO:0000313" key="10">
    <source>
        <dbReference type="Proteomes" id="UP001266305"/>
    </source>
</evidence>
<keyword evidence="10" id="KW-1185">Reference proteome</keyword>
<feature type="domain" description="Protein kinase" evidence="8">
    <location>
        <begin position="1"/>
        <end position="180"/>
    </location>
</feature>
<keyword evidence="6" id="KW-0067">ATP-binding</keyword>
<comment type="caution">
    <text evidence="9">The sequence shown here is derived from an EMBL/GenBank/DDBJ whole genome shotgun (WGS) entry which is preliminary data.</text>
</comment>
<evidence type="ECO:0000313" key="9">
    <source>
        <dbReference type="EMBL" id="KAK2086919.1"/>
    </source>
</evidence>
<evidence type="ECO:0000259" key="8">
    <source>
        <dbReference type="PROSITE" id="PS50011"/>
    </source>
</evidence>
<protein>
    <submittedName>
        <fullName evidence="9">MAP kinase-interacting serine/threonine-protein kinase 2</fullName>
    </submittedName>
</protein>
<gene>
    <name evidence="9" type="primary">MKNK2_2</name>
    <name evidence="9" type="ORF">P7K49_032826</name>
</gene>
<dbReference type="PROSITE" id="PS50011">
    <property type="entry name" value="PROTEIN_KINASE_DOM"/>
    <property type="match status" value="1"/>
</dbReference>
<evidence type="ECO:0000256" key="5">
    <source>
        <dbReference type="ARBA" id="ARBA00022777"/>
    </source>
</evidence>
<dbReference type="PANTHER" id="PTHR24349">
    <property type="entry name" value="SERINE/THREONINE-PROTEIN KINASE"/>
    <property type="match status" value="1"/>
</dbReference>
<dbReference type="SUPFAM" id="SSF56112">
    <property type="entry name" value="Protein kinase-like (PK-like)"/>
    <property type="match status" value="1"/>
</dbReference>
<name>A0ABQ9TQI3_SAGOE</name>
<dbReference type="EMBL" id="JASSZA010000019">
    <property type="protein sequence ID" value="KAK2086919.1"/>
    <property type="molecule type" value="Genomic_DNA"/>
</dbReference>
<dbReference type="InterPro" id="IPR011009">
    <property type="entry name" value="Kinase-like_dom_sf"/>
</dbReference>
<keyword evidence="2" id="KW-0723">Serine/threonine-protein kinase</keyword>
<evidence type="ECO:0000256" key="7">
    <source>
        <dbReference type="SAM" id="MobiDB-lite"/>
    </source>
</evidence>
<reference evidence="9 10" key="1">
    <citation type="submission" date="2023-05" db="EMBL/GenBank/DDBJ databases">
        <title>B98-5 Cell Line De Novo Hybrid Assembly: An Optical Mapping Approach.</title>
        <authorList>
            <person name="Kananen K."/>
            <person name="Auerbach J.A."/>
            <person name="Kautto E."/>
            <person name="Blachly J.S."/>
        </authorList>
    </citation>
    <scope>NUCLEOTIDE SEQUENCE [LARGE SCALE GENOMIC DNA]</scope>
    <source>
        <strain evidence="9">B95-8</strain>
        <tissue evidence="9">Cell line</tissue>
    </source>
</reference>
<dbReference type="GO" id="GO:0016301">
    <property type="term" value="F:kinase activity"/>
    <property type="evidence" value="ECO:0007669"/>
    <property type="project" value="UniProtKB-KW"/>
</dbReference>
<evidence type="ECO:0000256" key="1">
    <source>
        <dbReference type="ARBA" id="ARBA00006692"/>
    </source>
</evidence>
<dbReference type="Proteomes" id="UP001266305">
    <property type="component" value="Unassembled WGS sequence"/>
</dbReference>
<proteinExistence type="inferred from homology"/>
<feature type="region of interest" description="Disordered" evidence="7">
    <location>
        <begin position="250"/>
        <end position="277"/>
    </location>
</feature>
<accession>A0ABQ9TQI3</accession>
<sequence>MAPEVVEAFSEEASIYDKRCDLWSLGVILYILLSGYPPFVGRCGSDCGWDRGEACPACQVRRLARTLPPGPALSPALCAPHTPGYRPCTSSSLMPTAGQCRPVLQVLDDFSFACPREKPDRVERSEKNMLFESIQEGKYEFPDKDWAHISCAAKDLISKLLVRDAKQRLSAAQVLQHPWVQGCAPENTLPTPMVLQRNSCAKDLTSFAAEAIAVNRQLAQRDEDLAEEEAAGQGQPVLVRATSRCLQLSPPSESKLAQRRQRASLSSAPVVLVGDRA</sequence>
<evidence type="ECO:0000256" key="4">
    <source>
        <dbReference type="ARBA" id="ARBA00022741"/>
    </source>
</evidence>
<dbReference type="InterPro" id="IPR000719">
    <property type="entry name" value="Prot_kinase_dom"/>
</dbReference>
<keyword evidence="5 9" id="KW-0418">Kinase</keyword>
<dbReference type="Gene3D" id="1.10.510.10">
    <property type="entry name" value="Transferase(Phosphotransferase) domain 1"/>
    <property type="match status" value="2"/>
</dbReference>
<evidence type="ECO:0000256" key="2">
    <source>
        <dbReference type="ARBA" id="ARBA00022527"/>
    </source>
</evidence>
<keyword evidence="3" id="KW-0808">Transferase</keyword>
<dbReference type="InterPro" id="IPR050205">
    <property type="entry name" value="CDPK_Ser/Thr_kinases"/>
</dbReference>
<organism evidence="9 10">
    <name type="scientific">Saguinus oedipus</name>
    <name type="common">Cotton-top tamarin</name>
    <name type="synonym">Oedipomidas oedipus</name>
    <dbReference type="NCBI Taxonomy" id="9490"/>
    <lineage>
        <taxon>Eukaryota</taxon>
        <taxon>Metazoa</taxon>
        <taxon>Chordata</taxon>
        <taxon>Craniata</taxon>
        <taxon>Vertebrata</taxon>
        <taxon>Euteleostomi</taxon>
        <taxon>Mammalia</taxon>
        <taxon>Eutheria</taxon>
        <taxon>Euarchontoglires</taxon>
        <taxon>Primates</taxon>
        <taxon>Haplorrhini</taxon>
        <taxon>Platyrrhini</taxon>
        <taxon>Cebidae</taxon>
        <taxon>Callitrichinae</taxon>
        <taxon>Saguinus</taxon>
    </lineage>
</organism>
<keyword evidence="4" id="KW-0547">Nucleotide-binding</keyword>
<evidence type="ECO:0000256" key="3">
    <source>
        <dbReference type="ARBA" id="ARBA00022679"/>
    </source>
</evidence>
<evidence type="ECO:0000256" key="6">
    <source>
        <dbReference type="ARBA" id="ARBA00022840"/>
    </source>
</evidence>
<comment type="similarity">
    <text evidence="1">Belongs to the protein kinase superfamily. CAMK Ser/Thr protein kinase family.</text>
</comment>